<evidence type="ECO:0008006" key="7">
    <source>
        <dbReference type="Google" id="ProtNLM"/>
    </source>
</evidence>
<dbReference type="InterPro" id="IPR051165">
    <property type="entry name" value="Multifunctional_ANK_Repeat"/>
</dbReference>
<accession>A0A815S7L7</accession>
<evidence type="ECO:0000256" key="3">
    <source>
        <dbReference type="PROSITE-ProRule" id="PRU00023"/>
    </source>
</evidence>
<dbReference type="EMBL" id="CAJNOJ010000181">
    <property type="protein sequence ID" value="CAF1253538.1"/>
    <property type="molecule type" value="Genomic_DNA"/>
</dbReference>
<evidence type="ECO:0000313" key="6">
    <source>
        <dbReference type="Proteomes" id="UP000663828"/>
    </source>
</evidence>
<name>A0A815S7L7_ADIRI</name>
<evidence type="ECO:0000256" key="1">
    <source>
        <dbReference type="ARBA" id="ARBA00022737"/>
    </source>
</evidence>
<dbReference type="PROSITE" id="PS50088">
    <property type="entry name" value="ANK_REPEAT"/>
    <property type="match status" value="1"/>
</dbReference>
<dbReference type="Pfam" id="PF12796">
    <property type="entry name" value="Ank_2"/>
    <property type="match status" value="1"/>
</dbReference>
<evidence type="ECO:0000256" key="2">
    <source>
        <dbReference type="ARBA" id="ARBA00023043"/>
    </source>
</evidence>
<evidence type="ECO:0000313" key="4">
    <source>
        <dbReference type="EMBL" id="CAF1253538.1"/>
    </source>
</evidence>
<dbReference type="AlphaFoldDB" id="A0A815S7L7"/>
<gene>
    <name evidence="4" type="ORF">EDS130_LOCUS28113</name>
    <name evidence="5" type="ORF">XAT740_LOCUS38856</name>
</gene>
<dbReference type="Proteomes" id="UP000663852">
    <property type="component" value="Unassembled WGS sequence"/>
</dbReference>
<keyword evidence="1" id="KW-0677">Repeat</keyword>
<dbReference type="SUPFAM" id="SSF48403">
    <property type="entry name" value="Ankyrin repeat"/>
    <property type="match status" value="1"/>
</dbReference>
<evidence type="ECO:0000313" key="5">
    <source>
        <dbReference type="EMBL" id="CAF1486828.1"/>
    </source>
</evidence>
<dbReference type="PANTHER" id="PTHR24123">
    <property type="entry name" value="ANKYRIN REPEAT-CONTAINING"/>
    <property type="match status" value="1"/>
</dbReference>
<dbReference type="InterPro" id="IPR002110">
    <property type="entry name" value="Ankyrin_rpt"/>
</dbReference>
<dbReference type="PROSITE" id="PS50297">
    <property type="entry name" value="ANK_REP_REGION"/>
    <property type="match status" value="1"/>
</dbReference>
<sequence length="359" mass="42429">MNVNFFDKFGGNALFDAFVNEHFHLCEFLYSRGARFPENKQKEFSFYLNCFVNENHFAAIQCLMKCGLNPNLSDFNGENALHVAVMNNHSHLVHYFIEETKISFANDLLVTDYLSNNRKSQSNPHVDILIENKSNEKISQSLFEGSPWPYFLCKDTNENNLKKISEFVQLNPHVNIIEYVDYDLRSIAHLAVVQNQLEIIRFLFQNYGTSQMKQLMSQEDRWGFSPLDEAYRLEHFEIYQFIQQNFLQSENQISKFQNRSWTSLLRKWKKVFLFSSLVISNEVEQIDSLFQRAHFISTETYADYYGRTPMHLAAIHGHFNVVKLLVQYGYHSTPDRFDRYPIDEAKQRNFQEIVQLLQK</sequence>
<keyword evidence="2 3" id="KW-0040">ANK repeat</keyword>
<dbReference type="EMBL" id="CAJNOR010004242">
    <property type="protein sequence ID" value="CAF1486828.1"/>
    <property type="molecule type" value="Genomic_DNA"/>
</dbReference>
<proteinExistence type="predicted"/>
<reference evidence="5" key="1">
    <citation type="submission" date="2021-02" db="EMBL/GenBank/DDBJ databases">
        <authorList>
            <person name="Nowell W R."/>
        </authorList>
    </citation>
    <scope>NUCLEOTIDE SEQUENCE</scope>
</reference>
<dbReference type="Gene3D" id="1.25.40.20">
    <property type="entry name" value="Ankyrin repeat-containing domain"/>
    <property type="match status" value="3"/>
</dbReference>
<keyword evidence="6" id="KW-1185">Reference proteome</keyword>
<dbReference type="OrthoDB" id="426293at2759"/>
<dbReference type="Proteomes" id="UP000663828">
    <property type="component" value="Unassembled WGS sequence"/>
</dbReference>
<dbReference type="Pfam" id="PF13637">
    <property type="entry name" value="Ank_4"/>
    <property type="match status" value="1"/>
</dbReference>
<organism evidence="5 6">
    <name type="scientific">Adineta ricciae</name>
    <name type="common">Rotifer</name>
    <dbReference type="NCBI Taxonomy" id="249248"/>
    <lineage>
        <taxon>Eukaryota</taxon>
        <taxon>Metazoa</taxon>
        <taxon>Spiralia</taxon>
        <taxon>Gnathifera</taxon>
        <taxon>Rotifera</taxon>
        <taxon>Eurotatoria</taxon>
        <taxon>Bdelloidea</taxon>
        <taxon>Adinetida</taxon>
        <taxon>Adinetidae</taxon>
        <taxon>Adineta</taxon>
    </lineage>
</organism>
<dbReference type="PANTHER" id="PTHR24123:SF33">
    <property type="entry name" value="PROTEIN HOS4"/>
    <property type="match status" value="1"/>
</dbReference>
<dbReference type="InterPro" id="IPR036770">
    <property type="entry name" value="Ankyrin_rpt-contain_sf"/>
</dbReference>
<dbReference type="SMART" id="SM00248">
    <property type="entry name" value="ANK"/>
    <property type="match status" value="4"/>
</dbReference>
<comment type="caution">
    <text evidence="5">The sequence shown here is derived from an EMBL/GenBank/DDBJ whole genome shotgun (WGS) entry which is preliminary data.</text>
</comment>
<feature type="repeat" description="ANK" evidence="3">
    <location>
        <begin position="305"/>
        <end position="329"/>
    </location>
</feature>
<protein>
    <recommendedName>
        <fullName evidence="7">Ankyrin repeat protein</fullName>
    </recommendedName>
</protein>